<gene>
    <name evidence="1" type="ORF">C7C56_014515</name>
</gene>
<accession>A0A2U2HJL0</accession>
<dbReference type="AlphaFoldDB" id="A0A2U2HJL0"/>
<name>A0A2U2HJL0_9BURK</name>
<evidence type="ECO:0000313" key="1">
    <source>
        <dbReference type="EMBL" id="PWF47673.1"/>
    </source>
</evidence>
<keyword evidence="2" id="KW-1185">Reference proteome</keyword>
<organism evidence="1 2">
    <name type="scientific">Massilia glaciei</name>
    <dbReference type="NCBI Taxonomy" id="1524097"/>
    <lineage>
        <taxon>Bacteria</taxon>
        <taxon>Pseudomonadati</taxon>
        <taxon>Pseudomonadota</taxon>
        <taxon>Betaproteobacteria</taxon>
        <taxon>Burkholderiales</taxon>
        <taxon>Oxalobacteraceae</taxon>
        <taxon>Telluria group</taxon>
        <taxon>Massilia</taxon>
    </lineage>
</organism>
<reference evidence="1 2" key="1">
    <citation type="submission" date="2018-04" db="EMBL/GenBank/DDBJ databases">
        <title>Massilia violaceinigra sp. nov., a novel purple-pigmented bacterium isolated from Tianshan glacier, Xinjiang, China.</title>
        <authorList>
            <person name="Wang H."/>
        </authorList>
    </citation>
    <scope>NUCLEOTIDE SEQUENCE [LARGE SCALE GENOMIC DNA]</scope>
    <source>
        <strain evidence="1 2">B448-2</strain>
    </source>
</reference>
<protein>
    <submittedName>
        <fullName evidence="1">Uncharacterized protein</fullName>
    </submittedName>
</protein>
<dbReference type="Proteomes" id="UP000241421">
    <property type="component" value="Unassembled WGS sequence"/>
</dbReference>
<proteinExistence type="predicted"/>
<comment type="caution">
    <text evidence="1">The sequence shown here is derived from an EMBL/GenBank/DDBJ whole genome shotgun (WGS) entry which is preliminary data.</text>
</comment>
<sequence>MLYPVTKLGPAGRLRDVGVVDGVLCGAGVAPADARILSGLANRAVGAAVYHALMPTVLGF</sequence>
<dbReference type="RefSeq" id="WP_106758092.1">
    <property type="nucleotide sequence ID" value="NZ_PXWF02000235.1"/>
</dbReference>
<evidence type="ECO:0000313" key="2">
    <source>
        <dbReference type="Proteomes" id="UP000241421"/>
    </source>
</evidence>
<dbReference type="EMBL" id="PXWF02000235">
    <property type="protein sequence ID" value="PWF47673.1"/>
    <property type="molecule type" value="Genomic_DNA"/>
</dbReference>